<dbReference type="RefSeq" id="WP_379770357.1">
    <property type="nucleotide sequence ID" value="NZ_JBHSXI010000023.1"/>
</dbReference>
<organism evidence="2 3">
    <name type="scientific">Halorubrum trueperi</name>
    <dbReference type="NCBI Taxonomy" id="2004704"/>
    <lineage>
        <taxon>Archaea</taxon>
        <taxon>Methanobacteriati</taxon>
        <taxon>Methanobacteriota</taxon>
        <taxon>Stenosarchaea group</taxon>
        <taxon>Halobacteria</taxon>
        <taxon>Halobacteriales</taxon>
        <taxon>Haloferacaceae</taxon>
        <taxon>Halorubrum</taxon>
    </lineage>
</organism>
<dbReference type="EMBL" id="JBHSXI010000023">
    <property type="protein sequence ID" value="MFC6890430.1"/>
    <property type="molecule type" value="Genomic_DNA"/>
</dbReference>
<accession>A0ABD5UPJ3</accession>
<evidence type="ECO:0008006" key="4">
    <source>
        <dbReference type="Google" id="ProtNLM"/>
    </source>
</evidence>
<evidence type="ECO:0000313" key="2">
    <source>
        <dbReference type="EMBL" id="MFC6890430.1"/>
    </source>
</evidence>
<dbReference type="AlphaFoldDB" id="A0ABD5UPJ3"/>
<protein>
    <recommendedName>
        <fullName evidence="4">RDD family protein</fullName>
    </recommendedName>
</protein>
<reference evidence="2 3" key="1">
    <citation type="journal article" date="2019" name="Int. J. Syst. Evol. Microbiol.">
        <title>The Global Catalogue of Microorganisms (GCM) 10K type strain sequencing project: providing services to taxonomists for standard genome sequencing and annotation.</title>
        <authorList>
            <consortium name="The Broad Institute Genomics Platform"/>
            <consortium name="The Broad Institute Genome Sequencing Center for Infectious Disease"/>
            <person name="Wu L."/>
            <person name="Ma J."/>
        </authorList>
    </citation>
    <scope>NUCLEOTIDE SEQUENCE [LARGE SCALE GENOMIC DNA]</scope>
    <source>
        <strain evidence="2 3">Y73</strain>
    </source>
</reference>
<keyword evidence="3" id="KW-1185">Reference proteome</keyword>
<gene>
    <name evidence="2" type="ORF">ACFQEY_15655</name>
</gene>
<evidence type="ECO:0000313" key="3">
    <source>
        <dbReference type="Proteomes" id="UP001596333"/>
    </source>
</evidence>
<proteinExistence type="predicted"/>
<evidence type="ECO:0000256" key="1">
    <source>
        <dbReference type="SAM" id="MobiDB-lite"/>
    </source>
</evidence>
<dbReference type="Proteomes" id="UP001596333">
    <property type="component" value="Unassembled WGS sequence"/>
</dbReference>
<feature type="region of interest" description="Disordered" evidence="1">
    <location>
        <begin position="1"/>
        <end position="40"/>
    </location>
</feature>
<comment type="caution">
    <text evidence="2">The sequence shown here is derived from an EMBL/GenBank/DDBJ whole genome shotgun (WGS) entry which is preliminary data.</text>
</comment>
<sequence>MNRHTPSDDDPPESTRPAANAEDRNPDDGTDEGTASSGPVARIRAVISEAIGVVVDAVFDAF</sequence>
<name>A0ABD5UPJ3_9EURY</name>